<dbReference type="AlphaFoldDB" id="A0A931AIX0"/>
<dbReference type="GO" id="GO:0071916">
    <property type="term" value="F:dipeptide transmembrane transporter activity"/>
    <property type="evidence" value="ECO:0007669"/>
    <property type="project" value="TreeGrafter"/>
</dbReference>
<evidence type="ECO:0000259" key="8">
    <source>
        <dbReference type="PROSITE" id="PS50928"/>
    </source>
</evidence>
<dbReference type="Proteomes" id="UP000605361">
    <property type="component" value="Unassembled WGS sequence"/>
</dbReference>
<organism evidence="9 10">
    <name type="scientific">Nonomuraea cypriaca</name>
    <dbReference type="NCBI Taxonomy" id="1187855"/>
    <lineage>
        <taxon>Bacteria</taxon>
        <taxon>Bacillati</taxon>
        <taxon>Actinomycetota</taxon>
        <taxon>Actinomycetes</taxon>
        <taxon>Streptosporangiales</taxon>
        <taxon>Streptosporangiaceae</taxon>
        <taxon>Nonomuraea</taxon>
    </lineage>
</organism>
<feature type="transmembrane region" description="Helical" evidence="7">
    <location>
        <begin position="133"/>
        <end position="156"/>
    </location>
</feature>
<dbReference type="Pfam" id="PF00528">
    <property type="entry name" value="BPD_transp_1"/>
    <property type="match status" value="1"/>
</dbReference>
<evidence type="ECO:0000256" key="2">
    <source>
        <dbReference type="ARBA" id="ARBA00022448"/>
    </source>
</evidence>
<evidence type="ECO:0000256" key="7">
    <source>
        <dbReference type="RuleBase" id="RU363032"/>
    </source>
</evidence>
<feature type="domain" description="ABC transmembrane type-1" evidence="8">
    <location>
        <begin position="94"/>
        <end position="295"/>
    </location>
</feature>
<protein>
    <submittedName>
        <fullName evidence="9">ABC transporter permease</fullName>
    </submittedName>
</protein>
<dbReference type="InterPro" id="IPR000515">
    <property type="entry name" value="MetI-like"/>
</dbReference>
<evidence type="ECO:0000256" key="5">
    <source>
        <dbReference type="ARBA" id="ARBA00022989"/>
    </source>
</evidence>
<evidence type="ECO:0000256" key="1">
    <source>
        <dbReference type="ARBA" id="ARBA00004651"/>
    </source>
</evidence>
<proteinExistence type="inferred from homology"/>
<keyword evidence="5 7" id="KW-1133">Transmembrane helix</keyword>
<name>A0A931AIX0_9ACTN</name>
<dbReference type="CDD" id="cd06261">
    <property type="entry name" value="TM_PBP2"/>
    <property type="match status" value="1"/>
</dbReference>
<dbReference type="InterPro" id="IPR045621">
    <property type="entry name" value="BPD_transp_1_N"/>
</dbReference>
<keyword evidence="3" id="KW-1003">Cell membrane</keyword>
<comment type="subcellular location">
    <subcellularLocation>
        <location evidence="1 7">Cell membrane</location>
        <topology evidence="1 7">Multi-pass membrane protein</topology>
    </subcellularLocation>
</comment>
<sequence length="307" mass="32419">MIKLVATRIGLGLVTLFIAVSGAFFLVHSSGSPAVQILGESASPERVAALNHQLGLDRPLVVQYLGFLGQLVRGDLGESLRYAQPNATLIMERLPATVELAAAALLIALVVGVPLGALAATREGRLADRLVSAVSLVGVSMPIFWIGLMAILFFAVRLHWLPAGQRDGLASLVLPAVTLSALPLAQIARLTRSSMSETLRQQFITASRARGLSAARVVINHALRNSAIPVLTIFGLQTGLLLSGAVTVEFVFSWPGLGTLATNAVQGRDFTLVQAVVVVGVAVFVITNLVVDVLYGIIDPRIRDGRV</sequence>
<dbReference type="GO" id="GO:0005886">
    <property type="term" value="C:plasma membrane"/>
    <property type="evidence" value="ECO:0007669"/>
    <property type="project" value="UniProtKB-SubCell"/>
</dbReference>
<evidence type="ECO:0000256" key="6">
    <source>
        <dbReference type="ARBA" id="ARBA00023136"/>
    </source>
</evidence>
<dbReference type="EMBL" id="JADOGI010000179">
    <property type="protein sequence ID" value="MBF8191829.1"/>
    <property type="molecule type" value="Genomic_DNA"/>
</dbReference>
<keyword evidence="10" id="KW-1185">Reference proteome</keyword>
<feature type="transmembrane region" description="Helical" evidence="7">
    <location>
        <begin position="168"/>
        <end position="185"/>
    </location>
</feature>
<keyword evidence="4 7" id="KW-0812">Transmembrane</keyword>
<dbReference type="RefSeq" id="WP_195900738.1">
    <property type="nucleotide sequence ID" value="NZ_JADOGI010000179.1"/>
</dbReference>
<evidence type="ECO:0000256" key="4">
    <source>
        <dbReference type="ARBA" id="ARBA00022692"/>
    </source>
</evidence>
<accession>A0A931AIX0</accession>
<feature type="transmembrane region" description="Helical" evidence="7">
    <location>
        <begin position="272"/>
        <end position="298"/>
    </location>
</feature>
<feature type="transmembrane region" description="Helical" evidence="7">
    <location>
        <begin position="230"/>
        <end position="252"/>
    </location>
</feature>
<gene>
    <name evidence="9" type="ORF">ITP53_40340</name>
</gene>
<dbReference type="Gene3D" id="1.10.3720.10">
    <property type="entry name" value="MetI-like"/>
    <property type="match status" value="1"/>
</dbReference>
<dbReference type="Pfam" id="PF19300">
    <property type="entry name" value="BPD_transp_1_N"/>
    <property type="match status" value="1"/>
</dbReference>
<feature type="transmembrane region" description="Helical" evidence="7">
    <location>
        <begin position="100"/>
        <end position="121"/>
    </location>
</feature>
<comment type="caution">
    <text evidence="9">The sequence shown here is derived from an EMBL/GenBank/DDBJ whole genome shotgun (WGS) entry which is preliminary data.</text>
</comment>
<dbReference type="PANTHER" id="PTHR43163">
    <property type="entry name" value="DIPEPTIDE TRANSPORT SYSTEM PERMEASE PROTEIN DPPB-RELATED"/>
    <property type="match status" value="1"/>
</dbReference>
<evidence type="ECO:0000313" key="10">
    <source>
        <dbReference type="Proteomes" id="UP000605361"/>
    </source>
</evidence>
<keyword evidence="2 7" id="KW-0813">Transport</keyword>
<evidence type="ECO:0000313" key="9">
    <source>
        <dbReference type="EMBL" id="MBF8191829.1"/>
    </source>
</evidence>
<feature type="transmembrane region" description="Helical" evidence="7">
    <location>
        <begin position="9"/>
        <end position="27"/>
    </location>
</feature>
<dbReference type="PANTHER" id="PTHR43163:SF6">
    <property type="entry name" value="DIPEPTIDE TRANSPORT SYSTEM PERMEASE PROTEIN DPPB-RELATED"/>
    <property type="match status" value="1"/>
</dbReference>
<dbReference type="PROSITE" id="PS50928">
    <property type="entry name" value="ABC_TM1"/>
    <property type="match status" value="1"/>
</dbReference>
<dbReference type="InterPro" id="IPR035906">
    <property type="entry name" value="MetI-like_sf"/>
</dbReference>
<comment type="similarity">
    <text evidence="7">Belongs to the binding-protein-dependent transport system permease family.</text>
</comment>
<dbReference type="SUPFAM" id="SSF161098">
    <property type="entry name" value="MetI-like"/>
    <property type="match status" value="1"/>
</dbReference>
<evidence type="ECO:0000256" key="3">
    <source>
        <dbReference type="ARBA" id="ARBA00022475"/>
    </source>
</evidence>
<reference evidence="9" key="1">
    <citation type="submission" date="2020-11" db="EMBL/GenBank/DDBJ databases">
        <title>Whole-genome analyses of Nonomuraea sp. K274.</title>
        <authorList>
            <person name="Veyisoglu A."/>
        </authorList>
    </citation>
    <scope>NUCLEOTIDE SEQUENCE</scope>
    <source>
        <strain evidence="9">K274</strain>
    </source>
</reference>
<keyword evidence="6 7" id="KW-0472">Membrane</keyword>